<dbReference type="InterPro" id="IPR025657">
    <property type="entry name" value="RadC_JAB"/>
</dbReference>
<evidence type="ECO:0000256" key="4">
    <source>
        <dbReference type="ARBA" id="ARBA00022833"/>
    </source>
</evidence>
<dbReference type="InterPro" id="IPR010994">
    <property type="entry name" value="RuvA_2-like"/>
</dbReference>
<keyword evidence="2" id="KW-0479">Metal-binding</keyword>
<evidence type="ECO:0000256" key="6">
    <source>
        <dbReference type="RuleBase" id="RU003797"/>
    </source>
</evidence>
<dbReference type="PANTHER" id="PTHR30471">
    <property type="entry name" value="DNA REPAIR PROTEIN RADC"/>
    <property type="match status" value="1"/>
</dbReference>
<dbReference type="Pfam" id="PF04002">
    <property type="entry name" value="RadC"/>
    <property type="match status" value="1"/>
</dbReference>
<gene>
    <name evidence="8" type="primary">radC</name>
    <name evidence="8" type="ORF">EPV75_10560</name>
</gene>
<dbReference type="Proteomes" id="UP000285478">
    <property type="component" value="Chromosome"/>
</dbReference>
<dbReference type="NCBIfam" id="TIGR00608">
    <property type="entry name" value="radc"/>
    <property type="match status" value="1"/>
</dbReference>
<keyword evidence="1" id="KW-0645">Protease</keyword>
<dbReference type="AlphaFoldDB" id="A0A410H586"/>
<dbReference type="PROSITE" id="PS01302">
    <property type="entry name" value="UPF0758"/>
    <property type="match status" value="1"/>
</dbReference>
<accession>A0A410H586</accession>
<dbReference type="PROSITE" id="PS50249">
    <property type="entry name" value="MPN"/>
    <property type="match status" value="1"/>
</dbReference>
<dbReference type="NCBIfam" id="NF000642">
    <property type="entry name" value="PRK00024.1"/>
    <property type="match status" value="1"/>
</dbReference>
<dbReference type="Pfam" id="PF20582">
    <property type="entry name" value="UPF0758_N"/>
    <property type="match status" value="1"/>
</dbReference>
<dbReference type="SUPFAM" id="SSF102712">
    <property type="entry name" value="JAB1/MPN domain"/>
    <property type="match status" value="1"/>
</dbReference>
<dbReference type="EMBL" id="CP035033">
    <property type="protein sequence ID" value="QAB16079.1"/>
    <property type="molecule type" value="Genomic_DNA"/>
</dbReference>
<dbReference type="InterPro" id="IPR020891">
    <property type="entry name" value="UPF0758_CS"/>
</dbReference>
<organism evidence="8 9">
    <name type="scientific">Hydrogenovibrio thermophilus</name>
    <dbReference type="NCBI Taxonomy" id="265883"/>
    <lineage>
        <taxon>Bacteria</taxon>
        <taxon>Pseudomonadati</taxon>
        <taxon>Pseudomonadota</taxon>
        <taxon>Gammaproteobacteria</taxon>
        <taxon>Thiotrichales</taxon>
        <taxon>Piscirickettsiaceae</taxon>
        <taxon>Hydrogenovibrio</taxon>
    </lineage>
</organism>
<dbReference type="KEGG" id="htr:EPV75_10560"/>
<proteinExistence type="inferred from homology"/>
<feature type="domain" description="MPN" evidence="7">
    <location>
        <begin position="102"/>
        <end position="225"/>
    </location>
</feature>
<sequence>MAITDWHENDRPREKLLNFGPEHLSDAELLAIFLRVGVQGKSAVELAQDLLDHFGSLHQLLNADETEFCEAKGLGQAKFVQLQAVLEISRRHFESGLTKGDALTDPENVARLLQHHIGQQARETFGLVLLDQQHHFIAFVPLFTGTLNQASVHAREVIQTVLDHQAAAVILAHNHPSGDPTPSQADLDLTQRLKQALDMIDVRCLDHIILGDHGRWTSLAQQGHL</sequence>
<evidence type="ECO:0000313" key="9">
    <source>
        <dbReference type="Proteomes" id="UP000285478"/>
    </source>
</evidence>
<reference evidence="8 9" key="1">
    <citation type="journal article" date="2018" name="Environ. Microbiol.">
        <title>Genomes of ubiquitous marine and hypersaline Hydrogenovibrio, Thiomicrorhabdus and Thiomicrospira spp. encode a diversity of mechanisms to sustain chemolithoautotrophy in heterogeneous environments.</title>
        <authorList>
            <person name="Scott K.M."/>
            <person name="Williams J."/>
            <person name="Porter C.M.B."/>
            <person name="Russel S."/>
            <person name="Harmer T.L."/>
            <person name="Paul J.H."/>
            <person name="Antonen K.M."/>
            <person name="Bridges M.K."/>
            <person name="Camper G.J."/>
            <person name="Campla C.K."/>
            <person name="Casella L.G."/>
            <person name="Chase E."/>
            <person name="Conrad J.W."/>
            <person name="Cruz M.C."/>
            <person name="Dunlap D.S."/>
            <person name="Duran L."/>
            <person name="Fahsbender E.M."/>
            <person name="Goldsmith D.B."/>
            <person name="Keeley R.F."/>
            <person name="Kondoff M.R."/>
            <person name="Kussy B.I."/>
            <person name="Lane M.K."/>
            <person name="Lawler S."/>
            <person name="Leigh B.A."/>
            <person name="Lewis C."/>
            <person name="Lostal L.M."/>
            <person name="Marking D."/>
            <person name="Mancera P.A."/>
            <person name="McClenthan E.C."/>
            <person name="McIntyre E.A."/>
            <person name="Mine J.A."/>
            <person name="Modi S."/>
            <person name="Moore B.D."/>
            <person name="Morgan W.A."/>
            <person name="Nelson K.M."/>
            <person name="Nguyen K.N."/>
            <person name="Ogburn N."/>
            <person name="Parrino D.G."/>
            <person name="Pedapudi A.D."/>
            <person name="Pelham R.P."/>
            <person name="Preece A.M."/>
            <person name="Rampersad E.A."/>
            <person name="Richardson J.C."/>
            <person name="Rodgers C.M."/>
            <person name="Schaffer B.L."/>
            <person name="Sheridan N.E."/>
            <person name="Solone M.R."/>
            <person name="Staley Z.R."/>
            <person name="Tabuchi M."/>
            <person name="Waide R.J."/>
            <person name="Wanjugi P.W."/>
            <person name="Young S."/>
            <person name="Clum A."/>
            <person name="Daum C."/>
            <person name="Huntemann M."/>
            <person name="Ivanova N."/>
            <person name="Kyrpides N."/>
            <person name="Mikhailova N."/>
            <person name="Palaniappan K."/>
            <person name="Pillay M."/>
            <person name="Reddy T.B.K."/>
            <person name="Shapiro N."/>
            <person name="Stamatis D."/>
            <person name="Varghese N."/>
            <person name="Woyke T."/>
            <person name="Boden R."/>
            <person name="Freyermuth S.K."/>
            <person name="Kerfeld C.A."/>
        </authorList>
    </citation>
    <scope>NUCLEOTIDE SEQUENCE [LARGE SCALE GENOMIC DNA]</scope>
    <source>
        <strain evidence="8 9">JR-2</strain>
    </source>
</reference>
<keyword evidence="9" id="KW-1185">Reference proteome</keyword>
<evidence type="ECO:0000256" key="1">
    <source>
        <dbReference type="ARBA" id="ARBA00022670"/>
    </source>
</evidence>
<keyword evidence="3" id="KW-0378">Hydrolase</keyword>
<evidence type="ECO:0000256" key="3">
    <source>
        <dbReference type="ARBA" id="ARBA00022801"/>
    </source>
</evidence>
<dbReference type="PANTHER" id="PTHR30471:SF3">
    <property type="entry name" value="UPF0758 PROTEIN YEES-RELATED"/>
    <property type="match status" value="1"/>
</dbReference>
<dbReference type="Gene3D" id="1.10.150.20">
    <property type="entry name" value="5' to 3' exonuclease, C-terminal subdomain"/>
    <property type="match status" value="1"/>
</dbReference>
<evidence type="ECO:0000256" key="2">
    <source>
        <dbReference type="ARBA" id="ARBA00022723"/>
    </source>
</evidence>
<dbReference type="InterPro" id="IPR037518">
    <property type="entry name" value="MPN"/>
</dbReference>
<dbReference type="GO" id="GO:0046872">
    <property type="term" value="F:metal ion binding"/>
    <property type="evidence" value="ECO:0007669"/>
    <property type="project" value="UniProtKB-KW"/>
</dbReference>
<dbReference type="Gene3D" id="3.40.140.10">
    <property type="entry name" value="Cytidine Deaminase, domain 2"/>
    <property type="match status" value="1"/>
</dbReference>
<dbReference type="GO" id="GO:0008237">
    <property type="term" value="F:metallopeptidase activity"/>
    <property type="evidence" value="ECO:0007669"/>
    <property type="project" value="UniProtKB-KW"/>
</dbReference>
<evidence type="ECO:0000313" key="8">
    <source>
        <dbReference type="EMBL" id="QAB16079.1"/>
    </source>
</evidence>
<dbReference type="InterPro" id="IPR001405">
    <property type="entry name" value="UPF0758"/>
</dbReference>
<comment type="similarity">
    <text evidence="6">Belongs to the UPF0758 family.</text>
</comment>
<dbReference type="SUPFAM" id="SSF47781">
    <property type="entry name" value="RuvA domain 2-like"/>
    <property type="match status" value="1"/>
</dbReference>
<dbReference type="GO" id="GO:0006508">
    <property type="term" value="P:proteolysis"/>
    <property type="evidence" value="ECO:0007669"/>
    <property type="project" value="UniProtKB-KW"/>
</dbReference>
<keyword evidence="4" id="KW-0862">Zinc</keyword>
<keyword evidence="5" id="KW-0482">Metalloprotease</keyword>
<dbReference type="RefSeq" id="WP_127119247.1">
    <property type="nucleotide sequence ID" value="NZ_CP035033.1"/>
</dbReference>
<evidence type="ECO:0000259" key="7">
    <source>
        <dbReference type="PROSITE" id="PS50249"/>
    </source>
</evidence>
<name>A0A410H586_9GAMM</name>
<dbReference type="CDD" id="cd08071">
    <property type="entry name" value="MPN_DUF2466"/>
    <property type="match status" value="1"/>
</dbReference>
<evidence type="ECO:0000256" key="5">
    <source>
        <dbReference type="ARBA" id="ARBA00023049"/>
    </source>
</evidence>
<protein>
    <submittedName>
        <fullName evidence="8">DNA repair protein RadC</fullName>
    </submittedName>
</protein>
<dbReference type="InterPro" id="IPR046778">
    <property type="entry name" value="UPF0758_N"/>
</dbReference>